<keyword evidence="3" id="KW-1185">Reference proteome</keyword>
<reference evidence="2 3" key="1">
    <citation type="submission" date="2014-04" db="EMBL/GenBank/DDBJ databases">
        <authorList>
            <consortium name="DOE Joint Genome Institute"/>
            <person name="Kuo A."/>
            <person name="Martino E."/>
            <person name="Perotto S."/>
            <person name="Kohler A."/>
            <person name="Nagy L.G."/>
            <person name="Floudas D."/>
            <person name="Copeland A."/>
            <person name="Barry K.W."/>
            <person name="Cichocki N."/>
            <person name="Veneault-Fourrey C."/>
            <person name="LaButti K."/>
            <person name="Lindquist E.A."/>
            <person name="Lipzen A."/>
            <person name="Lundell T."/>
            <person name="Morin E."/>
            <person name="Murat C."/>
            <person name="Sun H."/>
            <person name="Tunlid A."/>
            <person name="Henrissat B."/>
            <person name="Grigoriev I.V."/>
            <person name="Hibbett D.S."/>
            <person name="Martin F."/>
            <person name="Nordberg H.P."/>
            <person name="Cantor M.N."/>
            <person name="Hua S.X."/>
        </authorList>
    </citation>
    <scope>NUCLEOTIDE SEQUENCE [LARGE SCALE GENOMIC DNA]</scope>
    <source>
        <strain evidence="2 3">Zn</strain>
    </source>
</reference>
<sequence>MNWAVIAREERLFKGNILFKWDQSPGLEHHCGICATPLHNPRAKTSCIGHHVEPCTHAHEMHHVRHKNILQIMRKLAEIDEDIARFLVEKIGLYLPNIKSNLPVSRTIPAGGASNSLQPDGTTPSLRRAERKMAKKMGGSDAPKKWRDIEAFSRHDTDFISQAIHLIIHDGKGAWVGENLYDDVFSCKEVSKQIDTEVDVKDLVQSFSDLAIDSATPNSRQKRNAKRISAMVKAKHAHGRAKKYSHKQSPKLDPYDGLDPQIFNRLGIKVIDPPKSSSTRKDLICKLITQIKEDLAIQAQEKVEARIREDGFWRWAGRGAYHLIMKNREDIDWATGVRKSVPNEKASCQDPPAHLSEEPRYETEEAEDGPDDAFVDDTTDYGMAQAYMTFEDTTLELTPAVKTEANCTVHKPDTEMQEGSNAVYSTATIKLA</sequence>
<evidence type="ECO:0000313" key="2">
    <source>
        <dbReference type="EMBL" id="KIN00466.1"/>
    </source>
</evidence>
<proteinExistence type="predicted"/>
<evidence type="ECO:0000313" key="3">
    <source>
        <dbReference type="Proteomes" id="UP000054321"/>
    </source>
</evidence>
<dbReference type="InParanoid" id="A0A0C3GWJ9"/>
<feature type="region of interest" description="Disordered" evidence="1">
    <location>
        <begin position="342"/>
        <end position="374"/>
    </location>
</feature>
<protein>
    <submittedName>
        <fullName evidence="2">Uncharacterized protein</fullName>
    </submittedName>
</protein>
<name>A0A0C3GWJ9_OIDMZ</name>
<feature type="compositionally biased region" description="Acidic residues" evidence="1">
    <location>
        <begin position="364"/>
        <end position="374"/>
    </location>
</feature>
<accession>A0A0C3GWJ9</accession>
<feature type="compositionally biased region" description="Polar residues" evidence="1">
    <location>
        <begin position="113"/>
        <end position="125"/>
    </location>
</feature>
<gene>
    <name evidence="2" type="ORF">OIDMADRAFT_199991</name>
</gene>
<feature type="region of interest" description="Disordered" evidence="1">
    <location>
        <begin position="109"/>
        <end position="142"/>
    </location>
</feature>
<dbReference type="HOGENOM" id="CLU_634757_0_0_1"/>
<organism evidence="2 3">
    <name type="scientific">Oidiodendron maius (strain Zn)</name>
    <dbReference type="NCBI Taxonomy" id="913774"/>
    <lineage>
        <taxon>Eukaryota</taxon>
        <taxon>Fungi</taxon>
        <taxon>Dikarya</taxon>
        <taxon>Ascomycota</taxon>
        <taxon>Pezizomycotina</taxon>
        <taxon>Leotiomycetes</taxon>
        <taxon>Leotiomycetes incertae sedis</taxon>
        <taxon>Myxotrichaceae</taxon>
        <taxon>Oidiodendron</taxon>
    </lineage>
</organism>
<dbReference type="STRING" id="913774.A0A0C3GWJ9"/>
<dbReference type="OrthoDB" id="3642840at2759"/>
<dbReference type="EMBL" id="KN832877">
    <property type="protein sequence ID" value="KIN00466.1"/>
    <property type="molecule type" value="Genomic_DNA"/>
</dbReference>
<dbReference type="AlphaFoldDB" id="A0A0C3GWJ9"/>
<dbReference type="Proteomes" id="UP000054321">
    <property type="component" value="Unassembled WGS sequence"/>
</dbReference>
<evidence type="ECO:0000256" key="1">
    <source>
        <dbReference type="SAM" id="MobiDB-lite"/>
    </source>
</evidence>
<reference evidence="3" key="2">
    <citation type="submission" date="2015-01" db="EMBL/GenBank/DDBJ databases">
        <title>Evolutionary Origins and Diversification of the Mycorrhizal Mutualists.</title>
        <authorList>
            <consortium name="DOE Joint Genome Institute"/>
            <consortium name="Mycorrhizal Genomics Consortium"/>
            <person name="Kohler A."/>
            <person name="Kuo A."/>
            <person name="Nagy L.G."/>
            <person name="Floudas D."/>
            <person name="Copeland A."/>
            <person name="Barry K.W."/>
            <person name="Cichocki N."/>
            <person name="Veneault-Fourrey C."/>
            <person name="LaButti K."/>
            <person name="Lindquist E.A."/>
            <person name="Lipzen A."/>
            <person name="Lundell T."/>
            <person name="Morin E."/>
            <person name="Murat C."/>
            <person name="Riley R."/>
            <person name="Ohm R."/>
            <person name="Sun H."/>
            <person name="Tunlid A."/>
            <person name="Henrissat B."/>
            <person name="Grigoriev I.V."/>
            <person name="Hibbett D.S."/>
            <person name="Martin F."/>
        </authorList>
    </citation>
    <scope>NUCLEOTIDE SEQUENCE [LARGE SCALE GENOMIC DNA]</scope>
    <source>
        <strain evidence="3">Zn</strain>
    </source>
</reference>